<sequence>MKVIVHNDDFGHNLAFTNAIAKCVNFGITSSASLTVNGVDHKHALRTFRTKSFKKIGLGLHLNLTDGPTVTSELADEQGLYKRRFQHYFQELYVFHSKSLLQAIERDLSHQFEVAKKERLPIDHVNGHDHIHMIPPIFAIVARLTKKYHLRYIRFSEEDYYLTSGLKNDTRPLLNKNIIKFGILKFCARKCTPLFRKYYLKKSEACFGVLHTDNMSEEVILGILRHASEKNYSLIDIVSHPALPAKEVKYTSPFFEYYTNKSSRRVEFKALRSPRLKKFIEEHDIEITNYGRLLV</sequence>
<dbReference type="InterPro" id="IPR006879">
    <property type="entry name" value="YdjC-like"/>
</dbReference>
<comment type="caution">
    <text evidence="6">The sequence shown here is derived from an EMBL/GenBank/DDBJ whole genome shotgun (WGS) entry which is preliminary data.</text>
</comment>
<organism evidence="6 7">
    <name type="scientific">Candidatus Woesebacteria bacterium GW2011_GWB1_43_14</name>
    <dbReference type="NCBI Taxonomy" id="1618578"/>
    <lineage>
        <taxon>Bacteria</taxon>
        <taxon>Candidatus Woeseibacteriota</taxon>
    </lineage>
</organism>
<evidence type="ECO:0000313" key="7">
    <source>
        <dbReference type="Proteomes" id="UP000034090"/>
    </source>
</evidence>
<evidence type="ECO:0008006" key="8">
    <source>
        <dbReference type="Google" id="ProtNLM"/>
    </source>
</evidence>
<reference evidence="6 7" key="1">
    <citation type="journal article" date="2015" name="Nature">
        <title>rRNA introns, odd ribosomes, and small enigmatic genomes across a large radiation of phyla.</title>
        <authorList>
            <person name="Brown C.T."/>
            <person name="Hug L.A."/>
            <person name="Thomas B.C."/>
            <person name="Sharon I."/>
            <person name="Castelle C.J."/>
            <person name="Singh A."/>
            <person name="Wilkins M.J."/>
            <person name="Williams K.H."/>
            <person name="Banfield J.F."/>
        </authorList>
    </citation>
    <scope>NUCLEOTIDE SEQUENCE [LARGE SCALE GENOMIC DNA]</scope>
</reference>
<gene>
    <name evidence="6" type="ORF">UV74_C0002G0064</name>
</gene>
<accession>A0A0G1GJ95</accession>
<protein>
    <recommendedName>
        <fullName evidence="8">YdjC family protein</fullName>
    </recommendedName>
</protein>
<keyword evidence="2" id="KW-0479">Metal-binding</keyword>
<dbReference type="GO" id="GO:0005975">
    <property type="term" value="P:carbohydrate metabolic process"/>
    <property type="evidence" value="ECO:0007669"/>
    <property type="project" value="InterPro"/>
</dbReference>
<dbReference type="PANTHER" id="PTHR31609:SF1">
    <property type="entry name" value="CARBOHYDRATE DEACETYLASE"/>
    <property type="match status" value="1"/>
</dbReference>
<dbReference type="STRING" id="1618578.UV74_C0002G0064"/>
<dbReference type="Gene3D" id="3.20.20.370">
    <property type="entry name" value="Glycoside hydrolase/deacetylase"/>
    <property type="match status" value="1"/>
</dbReference>
<comment type="cofactor">
    <cofactor evidence="1">
        <name>Mg(2+)</name>
        <dbReference type="ChEBI" id="CHEBI:18420"/>
    </cofactor>
</comment>
<evidence type="ECO:0000313" key="6">
    <source>
        <dbReference type="EMBL" id="KKS98843.1"/>
    </source>
</evidence>
<keyword evidence="4" id="KW-0460">Magnesium</keyword>
<proteinExistence type="predicted"/>
<keyword evidence="3" id="KW-0378">Hydrolase</keyword>
<evidence type="ECO:0000256" key="5">
    <source>
        <dbReference type="ARBA" id="ARBA00023277"/>
    </source>
</evidence>
<dbReference type="GO" id="GO:0046872">
    <property type="term" value="F:metal ion binding"/>
    <property type="evidence" value="ECO:0007669"/>
    <property type="project" value="UniProtKB-KW"/>
</dbReference>
<dbReference type="Proteomes" id="UP000034090">
    <property type="component" value="Unassembled WGS sequence"/>
</dbReference>
<dbReference type="GO" id="GO:0019213">
    <property type="term" value="F:deacetylase activity"/>
    <property type="evidence" value="ECO:0007669"/>
    <property type="project" value="TreeGrafter"/>
</dbReference>
<dbReference type="Pfam" id="PF04794">
    <property type="entry name" value="YdjC"/>
    <property type="match status" value="1"/>
</dbReference>
<evidence type="ECO:0000256" key="2">
    <source>
        <dbReference type="ARBA" id="ARBA00022723"/>
    </source>
</evidence>
<dbReference type="EMBL" id="LCFQ01000002">
    <property type="protein sequence ID" value="KKS98843.1"/>
    <property type="molecule type" value="Genomic_DNA"/>
</dbReference>
<dbReference type="GO" id="GO:0016787">
    <property type="term" value="F:hydrolase activity"/>
    <property type="evidence" value="ECO:0007669"/>
    <property type="project" value="UniProtKB-KW"/>
</dbReference>
<dbReference type="SUPFAM" id="SSF88713">
    <property type="entry name" value="Glycoside hydrolase/deacetylase"/>
    <property type="match status" value="1"/>
</dbReference>
<dbReference type="AlphaFoldDB" id="A0A0G1GJ95"/>
<name>A0A0G1GJ95_9BACT</name>
<dbReference type="InterPro" id="IPR011330">
    <property type="entry name" value="Glyco_hydro/deAcase_b/a-brl"/>
</dbReference>
<dbReference type="PANTHER" id="PTHR31609">
    <property type="entry name" value="YDJC DEACETYLASE FAMILY MEMBER"/>
    <property type="match status" value="1"/>
</dbReference>
<evidence type="ECO:0000256" key="4">
    <source>
        <dbReference type="ARBA" id="ARBA00022842"/>
    </source>
</evidence>
<evidence type="ECO:0000256" key="1">
    <source>
        <dbReference type="ARBA" id="ARBA00001946"/>
    </source>
</evidence>
<keyword evidence="5" id="KW-0119">Carbohydrate metabolism</keyword>
<evidence type="ECO:0000256" key="3">
    <source>
        <dbReference type="ARBA" id="ARBA00022801"/>
    </source>
</evidence>